<dbReference type="InterPro" id="IPR000232">
    <property type="entry name" value="HSF_DNA-bd"/>
</dbReference>
<feature type="compositionally biased region" description="Low complexity" evidence="8">
    <location>
        <begin position="316"/>
        <end position="363"/>
    </location>
</feature>
<dbReference type="Proteomes" id="UP000193560">
    <property type="component" value="Unassembled WGS sequence"/>
</dbReference>
<feature type="region of interest" description="Disordered" evidence="8">
    <location>
        <begin position="493"/>
        <end position="546"/>
    </location>
</feature>
<dbReference type="SUPFAM" id="SSF46785">
    <property type="entry name" value="Winged helix' DNA-binding domain"/>
    <property type="match status" value="1"/>
</dbReference>
<comment type="caution">
    <text evidence="10">The sequence shown here is derived from an EMBL/GenBank/DDBJ whole genome shotgun (WGS) entry which is preliminary data.</text>
</comment>
<dbReference type="PANTHER" id="PTHR10015">
    <property type="entry name" value="HEAT SHOCK TRANSCRIPTION FACTOR"/>
    <property type="match status" value="1"/>
</dbReference>
<proteinExistence type="inferred from homology"/>
<dbReference type="FunFam" id="1.10.10.10:FF:000027">
    <property type="entry name" value="Heat shock transcription factor 1"/>
    <property type="match status" value="1"/>
</dbReference>
<feature type="compositionally biased region" description="Polar residues" evidence="8">
    <location>
        <begin position="441"/>
        <end position="451"/>
    </location>
</feature>
<keyword evidence="6" id="KW-0539">Nucleus</keyword>
<dbReference type="Gene3D" id="1.10.10.10">
    <property type="entry name" value="Winged helix-like DNA-binding domain superfamily/Winged helix DNA-binding domain"/>
    <property type="match status" value="1"/>
</dbReference>
<dbReference type="SMART" id="SM00415">
    <property type="entry name" value="HSF"/>
    <property type="match status" value="1"/>
</dbReference>
<accession>A0A1X2J2I0</accession>
<evidence type="ECO:0000259" key="9">
    <source>
        <dbReference type="SMART" id="SM00415"/>
    </source>
</evidence>
<evidence type="ECO:0000256" key="4">
    <source>
        <dbReference type="ARBA" id="ARBA00023125"/>
    </source>
</evidence>
<dbReference type="GO" id="GO:0003700">
    <property type="term" value="F:DNA-binding transcription factor activity"/>
    <property type="evidence" value="ECO:0007669"/>
    <property type="project" value="InterPro"/>
</dbReference>
<organism evidence="10 11">
    <name type="scientific">Absidia repens</name>
    <dbReference type="NCBI Taxonomy" id="90262"/>
    <lineage>
        <taxon>Eukaryota</taxon>
        <taxon>Fungi</taxon>
        <taxon>Fungi incertae sedis</taxon>
        <taxon>Mucoromycota</taxon>
        <taxon>Mucoromycotina</taxon>
        <taxon>Mucoromycetes</taxon>
        <taxon>Mucorales</taxon>
        <taxon>Cunninghamellaceae</taxon>
        <taxon>Absidia</taxon>
    </lineage>
</organism>
<keyword evidence="11" id="KW-1185">Reference proteome</keyword>
<dbReference type="PANTHER" id="PTHR10015:SF427">
    <property type="entry name" value="HEAT SHOCK FACTOR PROTEIN"/>
    <property type="match status" value="1"/>
</dbReference>
<evidence type="ECO:0000256" key="3">
    <source>
        <dbReference type="ARBA" id="ARBA00023015"/>
    </source>
</evidence>
<feature type="compositionally biased region" description="Polar residues" evidence="8">
    <location>
        <begin position="131"/>
        <end position="159"/>
    </location>
</feature>
<dbReference type="GO" id="GO:0005634">
    <property type="term" value="C:nucleus"/>
    <property type="evidence" value="ECO:0007669"/>
    <property type="project" value="UniProtKB-SubCell"/>
</dbReference>
<feature type="compositionally biased region" description="Basic and acidic residues" evidence="8">
    <location>
        <begin position="529"/>
        <end position="546"/>
    </location>
</feature>
<evidence type="ECO:0000256" key="2">
    <source>
        <dbReference type="ARBA" id="ARBA00006403"/>
    </source>
</evidence>
<dbReference type="AlphaFoldDB" id="A0A1X2J2I0"/>
<keyword evidence="4 10" id="KW-0238">DNA-binding</keyword>
<protein>
    <submittedName>
        <fullName evidence="10">HSF-type DNA-binding-domain-containing protein</fullName>
    </submittedName>
</protein>
<evidence type="ECO:0000256" key="8">
    <source>
        <dbReference type="SAM" id="MobiDB-lite"/>
    </source>
</evidence>
<feature type="compositionally biased region" description="Polar residues" evidence="8">
    <location>
        <begin position="388"/>
        <end position="402"/>
    </location>
</feature>
<evidence type="ECO:0000313" key="11">
    <source>
        <dbReference type="Proteomes" id="UP000193560"/>
    </source>
</evidence>
<comment type="similarity">
    <text evidence="2 7">Belongs to the HSF family.</text>
</comment>
<keyword evidence="5" id="KW-0804">Transcription</keyword>
<dbReference type="Pfam" id="PF00447">
    <property type="entry name" value="HSF_DNA-bind"/>
    <property type="match status" value="1"/>
</dbReference>
<sequence>MLEDQSIQQLISWSENGDLFSVANPTAFSKLVLPQYFKHNNWQSFVRQLNMYGFHKVNDMIHSNLTSECQKWEFRHQNFRRGAVEELQNIKRKSAKSHHQYLAAAMPTSSVSTSSMGRLLLGSGHLQQQSKYQHQSRSSTNRSNQLDENYVNDPSSMDLQPNPIYQHVIRLEDRISQISQSHESLKSETDELKLLLTKQQTAMQDITDLLYTLTKNDSKITNIEIVENIRNYVNNIYDSMNSDIQYGDDMDYEYTSSKKRLEENWGTAITSQSPTAPLPPNSSTNSDVDTMGSRKSSLFPNENDTHRNTRSTTVITSNSDSGSNSSNSNNNNSNNKSTTTTTSSSSSSSNSGNNSNSSNSNSSGKKDSIPISSILSPNYPARRKQDDLQQSSSTPGNVNLNRLPSIDAVYMGPYPSDQHQRHHHHPRHHHQPHQRQPYPSSPSTALLSNSAPPKVDYERPIQSLPPIQQIQSYLDVNDSSFDDSIICTAESGSEDIVSTEPKQETRTTSPYLGLGKKSALLNPWLNRSPPRDDGKNPEPKRKCTER</sequence>
<evidence type="ECO:0000256" key="7">
    <source>
        <dbReference type="RuleBase" id="RU004020"/>
    </source>
</evidence>
<evidence type="ECO:0000313" key="10">
    <source>
        <dbReference type="EMBL" id="ORZ25434.1"/>
    </source>
</evidence>
<feature type="region of interest" description="Disordered" evidence="8">
    <location>
        <begin position="127"/>
        <end position="160"/>
    </location>
</feature>
<feature type="compositionally biased region" description="Polar residues" evidence="8">
    <location>
        <begin position="269"/>
        <end position="302"/>
    </location>
</feature>
<comment type="subcellular location">
    <subcellularLocation>
        <location evidence="1">Nucleus</location>
    </subcellularLocation>
</comment>
<dbReference type="STRING" id="90262.A0A1X2J2I0"/>
<evidence type="ECO:0000256" key="5">
    <source>
        <dbReference type="ARBA" id="ARBA00023163"/>
    </source>
</evidence>
<dbReference type="EMBL" id="MCGE01000001">
    <property type="protein sequence ID" value="ORZ25434.1"/>
    <property type="molecule type" value="Genomic_DNA"/>
</dbReference>
<reference evidence="10 11" key="1">
    <citation type="submission" date="2016-07" db="EMBL/GenBank/DDBJ databases">
        <title>Pervasive Adenine N6-methylation of Active Genes in Fungi.</title>
        <authorList>
            <consortium name="DOE Joint Genome Institute"/>
            <person name="Mondo S.J."/>
            <person name="Dannebaum R.O."/>
            <person name="Kuo R.C."/>
            <person name="Labutti K."/>
            <person name="Haridas S."/>
            <person name="Kuo A."/>
            <person name="Salamov A."/>
            <person name="Ahrendt S.R."/>
            <person name="Lipzen A."/>
            <person name="Sullivan W."/>
            <person name="Andreopoulos W.B."/>
            <person name="Clum A."/>
            <person name="Lindquist E."/>
            <person name="Daum C."/>
            <person name="Ramamoorthy G.K."/>
            <person name="Gryganskyi A."/>
            <person name="Culley D."/>
            <person name="Magnuson J.K."/>
            <person name="James T.Y."/>
            <person name="O'Malley M.A."/>
            <person name="Stajich J.E."/>
            <person name="Spatafora J.W."/>
            <person name="Visel A."/>
            <person name="Grigoriev I.V."/>
        </authorList>
    </citation>
    <scope>NUCLEOTIDE SEQUENCE [LARGE SCALE GENOMIC DNA]</scope>
    <source>
        <strain evidence="10 11">NRRL 1336</strain>
    </source>
</reference>
<dbReference type="GO" id="GO:0043565">
    <property type="term" value="F:sequence-specific DNA binding"/>
    <property type="evidence" value="ECO:0007669"/>
    <property type="project" value="InterPro"/>
</dbReference>
<dbReference type="InterPro" id="IPR036388">
    <property type="entry name" value="WH-like_DNA-bd_sf"/>
</dbReference>
<evidence type="ECO:0000256" key="6">
    <source>
        <dbReference type="ARBA" id="ARBA00023242"/>
    </source>
</evidence>
<feature type="compositionally biased region" description="Basic residues" evidence="8">
    <location>
        <begin position="420"/>
        <end position="433"/>
    </location>
</feature>
<dbReference type="InterPro" id="IPR036390">
    <property type="entry name" value="WH_DNA-bd_sf"/>
</dbReference>
<name>A0A1X2J2I0_9FUNG</name>
<keyword evidence="3" id="KW-0805">Transcription regulation</keyword>
<dbReference type="PRINTS" id="PR00056">
    <property type="entry name" value="HSFDOMAIN"/>
</dbReference>
<feature type="domain" description="HSF-type DNA-binding" evidence="9">
    <location>
        <begin position="1"/>
        <end position="93"/>
    </location>
</feature>
<gene>
    <name evidence="10" type="ORF">BCR42DRAFT_400154</name>
</gene>
<feature type="region of interest" description="Disordered" evidence="8">
    <location>
        <begin position="269"/>
        <end position="459"/>
    </location>
</feature>
<evidence type="ECO:0000256" key="1">
    <source>
        <dbReference type="ARBA" id="ARBA00004123"/>
    </source>
</evidence>
<dbReference type="OrthoDB" id="60033at2759"/>